<dbReference type="EMBL" id="CAJNJA010074463">
    <property type="protein sequence ID" value="CAE7912698.1"/>
    <property type="molecule type" value="Genomic_DNA"/>
</dbReference>
<proteinExistence type="predicted"/>
<gene>
    <name evidence="1" type="ORF">SNEC2469_LOCUS31140</name>
</gene>
<organism evidence="1 2">
    <name type="scientific">Symbiodinium necroappetens</name>
    <dbReference type="NCBI Taxonomy" id="1628268"/>
    <lineage>
        <taxon>Eukaryota</taxon>
        <taxon>Sar</taxon>
        <taxon>Alveolata</taxon>
        <taxon>Dinophyceae</taxon>
        <taxon>Suessiales</taxon>
        <taxon>Symbiodiniaceae</taxon>
        <taxon>Symbiodinium</taxon>
    </lineage>
</organism>
<accession>A0A813BLA8</accession>
<reference evidence="1" key="1">
    <citation type="submission" date="2021-02" db="EMBL/GenBank/DDBJ databases">
        <authorList>
            <person name="Dougan E. K."/>
            <person name="Rhodes N."/>
            <person name="Thang M."/>
            <person name="Chan C."/>
        </authorList>
    </citation>
    <scope>NUCLEOTIDE SEQUENCE</scope>
</reference>
<evidence type="ECO:0000313" key="2">
    <source>
        <dbReference type="Proteomes" id="UP000601435"/>
    </source>
</evidence>
<evidence type="ECO:0000313" key="1">
    <source>
        <dbReference type="EMBL" id="CAE7912698.1"/>
    </source>
</evidence>
<dbReference type="OrthoDB" id="10574946at2759"/>
<sequence>MLPVQDASQVKSINEFTDSLAKALAEGDGIPSKELTRELLAEGLRRALEIGGEVCKQRFLETLAANIHKFALQEQYSLSRVYPVEISSEYRNLQSFFIESATEGDAEVPSRGLGLPLCQYDQELVHKFKEEQTTSALKAIDVRARAAFFAEVRLNLFRFSETAQKELVETFTDLKAEVVKLVDSTTQAQLIAA</sequence>
<comment type="caution">
    <text evidence="1">The sequence shown here is derived from an EMBL/GenBank/DDBJ whole genome shotgun (WGS) entry which is preliminary data.</text>
</comment>
<keyword evidence="2" id="KW-1185">Reference proteome</keyword>
<protein>
    <submittedName>
        <fullName evidence="1">Uncharacterized protein</fullName>
    </submittedName>
</protein>
<name>A0A813BLA8_9DINO</name>
<dbReference type="AlphaFoldDB" id="A0A813BLA8"/>
<dbReference type="Proteomes" id="UP000601435">
    <property type="component" value="Unassembled WGS sequence"/>
</dbReference>